<name>A0A2N3PVQ0_9PROT</name>
<dbReference type="Pfam" id="PF13579">
    <property type="entry name" value="Glyco_trans_4_4"/>
    <property type="match status" value="1"/>
</dbReference>
<keyword evidence="4" id="KW-1185">Reference proteome</keyword>
<dbReference type="EMBL" id="PIUM01000011">
    <property type="protein sequence ID" value="PKU24465.1"/>
    <property type="molecule type" value="Genomic_DNA"/>
</dbReference>
<dbReference type="Pfam" id="PF00534">
    <property type="entry name" value="Glycos_transf_1"/>
    <property type="match status" value="1"/>
</dbReference>
<dbReference type="OrthoDB" id="7249056at2"/>
<comment type="caution">
    <text evidence="3">The sequence shown here is derived from an EMBL/GenBank/DDBJ whole genome shotgun (WGS) entry which is preliminary data.</text>
</comment>
<dbReference type="GO" id="GO:0016757">
    <property type="term" value="F:glycosyltransferase activity"/>
    <property type="evidence" value="ECO:0007669"/>
    <property type="project" value="InterPro"/>
</dbReference>
<feature type="domain" description="Glycosyltransferase subfamily 4-like N-terminal" evidence="2">
    <location>
        <begin position="20"/>
        <end position="188"/>
    </location>
</feature>
<keyword evidence="3" id="KW-0808">Transferase</keyword>
<evidence type="ECO:0000259" key="2">
    <source>
        <dbReference type="Pfam" id="PF13579"/>
    </source>
</evidence>
<dbReference type="PANTHER" id="PTHR45947:SF3">
    <property type="entry name" value="SULFOQUINOVOSYL TRANSFERASE SQD2"/>
    <property type="match status" value="1"/>
</dbReference>
<evidence type="ECO:0000313" key="3">
    <source>
        <dbReference type="EMBL" id="PKU24465.1"/>
    </source>
</evidence>
<reference evidence="4" key="1">
    <citation type="submission" date="2017-12" db="EMBL/GenBank/DDBJ databases">
        <title>Draft genome sequence of Telmatospirillum siberiense 26-4b1T, an acidotolerant peatland alphaproteobacterium potentially involved in sulfur cycling.</title>
        <authorList>
            <person name="Hausmann B."/>
            <person name="Pjevac P."/>
            <person name="Schreck K."/>
            <person name="Herbold C.W."/>
            <person name="Daims H."/>
            <person name="Wagner M."/>
            <person name="Pester M."/>
            <person name="Loy A."/>
        </authorList>
    </citation>
    <scope>NUCLEOTIDE SEQUENCE [LARGE SCALE GENOMIC DNA]</scope>
    <source>
        <strain evidence="4">26-4b1</strain>
    </source>
</reference>
<dbReference type="InterPro" id="IPR001296">
    <property type="entry name" value="Glyco_trans_1"/>
</dbReference>
<protein>
    <submittedName>
        <fullName evidence="3">Glycosyl transferase family 1</fullName>
    </submittedName>
</protein>
<dbReference type="RefSeq" id="WP_101250751.1">
    <property type="nucleotide sequence ID" value="NZ_PIUM01000011.1"/>
</dbReference>
<evidence type="ECO:0000259" key="1">
    <source>
        <dbReference type="Pfam" id="PF00534"/>
    </source>
</evidence>
<dbReference type="Gene3D" id="3.40.50.2000">
    <property type="entry name" value="Glycogen Phosphorylase B"/>
    <property type="match status" value="2"/>
</dbReference>
<dbReference type="SUPFAM" id="SSF53756">
    <property type="entry name" value="UDP-Glycosyltransferase/glycogen phosphorylase"/>
    <property type="match status" value="1"/>
</dbReference>
<gene>
    <name evidence="3" type="ORF">CWS72_11500</name>
</gene>
<organism evidence="3 4">
    <name type="scientific">Telmatospirillum siberiense</name>
    <dbReference type="NCBI Taxonomy" id="382514"/>
    <lineage>
        <taxon>Bacteria</taxon>
        <taxon>Pseudomonadati</taxon>
        <taxon>Pseudomonadota</taxon>
        <taxon>Alphaproteobacteria</taxon>
        <taxon>Rhodospirillales</taxon>
        <taxon>Rhodospirillaceae</taxon>
        <taxon>Telmatospirillum</taxon>
    </lineage>
</organism>
<sequence>MSKTTVTMVATHVTPAKGYGGVAESAFNLCSAWARKQYSFRLCVSDGSTEGRVTAAAIGLPHFVRVDLFRAILFKRWGFGPGALLSVLRSCLAAHTVYICGIANWPTTLAALVCTCLRRPFVVAPRGGLMRSTVATIKADKPHKWLFYRCLTLPTMRAAAYIHITSDLEQQGIRDLLPEARSVLVPNGLDLTSWPIAPTARQKRLTFCYVGRISREKGINRFLEIWLANRQQGERVIVVGDVQGRGNYGDRFKALVEQSAGAIELTGYLPRNEISTVLAHSDFLVLPSGIEANDIRENFGNCVAESLASGRPVLVSKGLAWDFAETDGLGLLFDKTEENIAAAIERARAIPDETYARMCRTARSYAENNLDINVTSDKLWSVVSALGVRGAVAEVATPPASKRGI</sequence>
<dbReference type="Proteomes" id="UP000233293">
    <property type="component" value="Unassembled WGS sequence"/>
</dbReference>
<dbReference type="InterPro" id="IPR050194">
    <property type="entry name" value="Glycosyltransferase_grp1"/>
</dbReference>
<dbReference type="PANTHER" id="PTHR45947">
    <property type="entry name" value="SULFOQUINOVOSYL TRANSFERASE SQD2"/>
    <property type="match status" value="1"/>
</dbReference>
<evidence type="ECO:0000313" key="4">
    <source>
        <dbReference type="Proteomes" id="UP000233293"/>
    </source>
</evidence>
<proteinExistence type="predicted"/>
<dbReference type="AlphaFoldDB" id="A0A2N3PVQ0"/>
<dbReference type="InterPro" id="IPR028098">
    <property type="entry name" value="Glyco_trans_4-like_N"/>
</dbReference>
<feature type="domain" description="Glycosyl transferase family 1" evidence="1">
    <location>
        <begin position="200"/>
        <end position="363"/>
    </location>
</feature>
<accession>A0A2N3PVQ0</accession>